<dbReference type="PROSITE" id="PS50090">
    <property type="entry name" value="MYB_LIKE"/>
    <property type="match status" value="2"/>
</dbReference>
<dbReference type="GO" id="GO:0005634">
    <property type="term" value="C:nucleus"/>
    <property type="evidence" value="ECO:0007669"/>
    <property type="project" value="UniProtKB-SubCell"/>
</dbReference>
<dbReference type="EnsemblPlants" id="AUR62037317-RA">
    <property type="protein sequence ID" value="AUR62037317-RA:cds"/>
    <property type="gene ID" value="AUR62037317"/>
</dbReference>
<keyword evidence="4" id="KW-0238">DNA-binding</keyword>
<dbReference type="Proteomes" id="UP000596660">
    <property type="component" value="Unplaced"/>
</dbReference>
<organism evidence="10 11">
    <name type="scientific">Chenopodium quinoa</name>
    <name type="common">Quinoa</name>
    <dbReference type="NCBI Taxonomy" id="63459"/>
    <lineage>
        <taxon>Eukaryota</taxon>
        <taxon>Viridiplantae</taxon>
        <taxon>Streptophyta</taxon>
        <taxon>Embryophyta</taxon>
        <taxon>Tracheophyta</taxon>
        <taxon>Spermatophyta</taxon>
        <taxon>Magnoliopsida</taxon>
        <taxon>eudicotyledons</taxon>
        <taxon>Gunneridae</taxon>
        <taxon>Pentapetalae</taxon>
        <taxon>Caryophyllales</taxon>
        <taxon>Chenopodiaceae</taxon>
        <taxon>Chenopodioideae</taxon>
        <taxon>Atripliceae</taxon>
        <taxon>Chenopodium</taxon>
    </lineage>
</organism>
<name>A0A803MYN7_CHEQI</name>
<dbReference type="InterPro" id="IPR009057">
    <property type="entry name" value="Homeodomain-like_sf"/>
</dbReference>
<evidence type="ECO:0000313" key="10">
    <source>
        <dbReference type="EnsemblPlants" id="AUR62037317-RA:cds"/>
    </source>
</evidence>
<feature type="domain" description="Myb-like" evidence="8">
    <location>
        <begin position="145"/>
        <end position="195"/>
    </location>
</feature>
<evidence type="ECO:0000256" key="4">
    <source>
        <dbReference type="ARBA" id="ARBA00023125"/>
    </source>
</evidence>
<feature type="domain" description="HTH myb-type" evidence="9">
    <location>
        <begin position="149"/>
        <end position="199"/>
    </location>
</feature>
<keyword evidence="5" id="KW-0804">Transcription</keyword>
<dbReference type="Gene3D" id="1.10.10.60">
    <property type="entry name" value="Homeodomain-like"/>
    <property type="match status" value="2"/>
</dbReference>
<dbReference type="AlphaFoldDB" id="A0A803MYN7"/>
<protein>
    <submittedName>
        <fullName evidence="10">Uncharacterized protein</fullName>
    </submittedName>
</protein>
<sequence>MSFQRDESEGLGIEGTTGLEWDPVEDDSDTEITLPKRMAEEKKETDESTVKQGQLRRHHHHCLSLCLLELRMPLCEGLLSIELMNGSADQESEELRRGPWTLEEDNLLIHYVACHGEGRWNLLAKSAGLKRTGKSCRLRWLNYLKPDIKRGNLSTQEQLLILELHSKWGNRWSKIAAHLPGRTDNEIKNYWRTRVQKQARQLNMESNSQSFMDAIRCFYMPRLVQKIEQNSTEHTTPNADHCDHVAASSHIIPSSTKLEDMNFDSTKDTSSSNTSLSSVPEFQDQPTNSKGSSSVVLDDIHCVNSCNYDMDLGSGCHMDGNDWLDNDMAGDGMWDLDELWQFRKYEKDVGI</sequence>
<evidence type="ECO:0000259" key="8">
    <source>
        <dbReference type="PROSITE" id="PS50090"/>
    </source>
</evidence>
<evidence type="ECO:0000256" key="5">
    <source>
        <dbReference type="ARBA" id="ARBA00023163"/>
    </source>
</evidence>
<evidence type="ECO:0000256" key="3">
    <source>
        <dbReference type="ARBA" id="ARBA00023015"/>
    </source>
</evidence>
<dbReference type="InterPro" id="IPR044676">
    <property type="entry name" value="EOBI/EOBII-like_plant"/>
</dbReference>
<feature type="compositionally biased region" description="Polar residues" evidence="7">
    <location>
        <begin position="284"/>
        <end position="293"/>
    </location>
</feature>
<evidence type="ECO:0000313" key="11">
    <source>
        <dbReference type="Proteomes" id="UP000596660"/>
    </source>
</evidence>
<feature type="domain" description="HTH myb-type" evidence="9">
    <location>
        <begin position="92"/>
        <end position="148"/>
    </location>
</feature>
<keyword evidence="3" id="KW-0805">Transcription regulation</keyword>
<dbReference type="CDD" id="cd00167">
    <property type="entry name" value="SANT"/>
    <property type="match status" value="2"/>
</dbReference>
<comment type="subcellular location">
    <subcellularLocation>
        <location evidence="1">Nucleus</location>
    </subcellularLocation>
</comment>
<reference evidence="10" key="1">
    <citation type="journal article" date="2017" name="Nature">
        <title>The genome of Chenopodium quinoa.</title>
        <authorList>
            <person name="Jarvis D.E."/>
            <person name="Ho Y.S."/>
            <person name="Lightfoot D.J."/>
            <person name="Schmoeckel S.M."/>
            <person name="Li B."/>
            <person name="Borm T.J.A."/>
            <person name="Ohyanagi H."/>
            <person name="Mineta K."/>
            <person name="Michell C.T."/>
            <person name="Saber N."/>
            <person name="Kharbatia N.M."/>
            <person name="Rupper R.R."/>
            <person name="Sharp A.R."/>
            <person name="Dally N."/>
            <person name="Boughton B.A."/>
            <person name="Woo Y.H."/>
            <person name="Gao G."/>
            <person name="Schijlen E.G.W.M."/>
            <person name="Guo X."/>
            <person name="Momin A.A."/>
            <person name="Negrao S."/>
            <person name="Al-Babili S."/>
            <person name="Gehring C."/>
            <person name="Roessner U."/>
            <person name="Jung C."/>
            <person name="Murphy K."/>
            <person name="Arold S.T."/>
            <person name="Gojobori T."/>
            <person name="van der Linden C.G."/>
            <person name="van Loo E.N."/>
            <person name="Jellen E.N."/>
            <person name="Maughan P.J."/>
            <person name="Tester M."/>
        </authorList>
    </citation>
    <scope>NUCLEOTIDE SEQUENCE [LARGE SCALE GENOMIC DNA]</scope>
    <source>
        <strain evidence="10">cv. PI 614886</strain>
    </source>
</reference>
<dbReference type="FunFam" id="1.10.10.60:FF:000011">
    <property type="entry name" value="Myb transcription factor"/>
    <property type="match status" value="1"/>
</dbReference>
<feature type="compositionally biased region" description="Low complexity" evidence="7">
    <location>
        <begin position="268"/>
        <end position="278"/>
    </location>
</feature>
<dbReference type="SUPFAM" id="SSF46689">
    <property type="entry name" value="Homeodomain-like"/>
    <property type="match status" value="1"/>
</dbReference>
<keyword evidence="2" id="KW-0677">Repeat</keyword>
<evidence type="ECO:0000256" key="2">
    <source>
        <dbReference type="ARBA" id="ARBA00022737"/>
    </source>
</evidence>
<dbReference type="PROSITE" id="PS51294">
    <property type="entry name" value="HTH_MYB"/>
    <property type="match status" value="2"/>
</dbReference>
<dbReference type="FunFam" id="1.10.10.60:FF:000079">
    <property type="entry name" value="MYB transcription factor"/>
    <property type="match status" value="1"/>
</dbReference>
<keyword evidence="6" id="KW-0539">Nucleus</keyword>
<evidence type="ECO:0000256" key="6">
    <source>
        <dbReference type="ARBA" id="ARBA00023242"/>
    </source>
</evidence>
<reference evidence="10" key="2">
    <citation type="submission" date="2021-03" db="UniProtKB">
        <authorList>
            <consortium name="EnsemblPlants"/>
        </authorList>
    </citation>
    <scope>IDENTIFICATION</scope>
</reference>
<feature type="compositionally biased region" description="Low complexity" evidence="7">
    <location>
        <begin position="10"/>
        <end position="20"/>
    </location>
</feature>
<dbReference type="InterPro" id="IPR001005">
    <property type="entry name" value="SANT/Myb"/>
</dbReference>
<evidence type="ECO:0000256" key="7">
    <source>
        <dbReference type="SAM" id="MobiDB-lite"/>
    </source>
</evidence>
<evidence type="ECO:0000259" key="9">
    <source>
        <dbReference type="PROSITE" id="PS51294"/>
    </source>
</evidence>
<dbReference type="GO" id="GO:0003700">
    <property type="term" value="F:DNA-binding transcription factor activity"/>
    <property type="evidence" value="ECO:0007669"/>
    <property type="project" value="InterPro"/>
</dbReference>
<dbReference type="InterPro" id="IPR017930">
    <property type="entry name" value="Myb_dom"/>
</dbReference>
<dbReference type="Pfam" id="PF00249">
    <property type="entry name" value="Myb_DNA-binding"/>
    <property type="match status" value="2"/>
</dbReference>
<dbReference type="OMA" id="WHFRKPE"/>
<dbReference type="PANTHER" id="PTHR45675:SF30">
    <property type="entry name" value="TRANSCRIPTION FACTOR MYB62"/>
    <property type="match status" value="1"/>
</dbReference>
<accession>A0A803MYN7</accession>
<dbReference type="SMART" id="SM00717">
    <property type="entry name" value="SANT"/>
    <property type="match status" value="2"/>
</dbReference>
<feature type="region of interest" description="Disordered" evidence="7">
    <location>
        <begin position="257"/>
        <end position="293"/>
    </location>
</feature>
<feature type="region of interest" description="Disordered" evidence="7">
    <location>
        <begin position="1"/>
        <end position="53"/>
    </location>
</feature>
<keyword evidence="11" id="KW-1185">Reference proteome</keyword>
<evidence type="ECO:0000256" key="1">
    <source>
        <dbReference type="ARBA" id="ARBA00004123"/>
    </source>
</evidence>
<feature type="compositionally biased region" description="Basic and acidic residues" evidence="7">
    <location>
        <begin position="37"/>
        <end position="49"/>
    </location>
</feature>
<dbReference type="Gramene" id="AUR62037317-RA">
    <property type="protein sequence ID" value="AUR62037317-RA:cds"/>
    <property type="gene ID" value="AUR62037317"/>
</dbReference>
<dbReference type="PANTHER" id="PTHR45675">
    <property type="entry name" value="MYB TRANSCRIPTION FACTOR-RELATED-RELATED"/>
    <property type="match status" value="1"/>
</dbReference>
<dbReference type="GO" id="GO:0043565">
    <property type="term" value="F:sequence-specific DNA binding"/>
    <property type="evidence" value="ECO:0007669"/>
    <property type="project" value="InterPro"/>
</dbReference>
<feature type="domain" description="Myb-like" evidence="8">
    <location>
        <begin position="92"/>
        <end position="144"/>
    </location>
</feature>
<proteinExistence type="predicted"/>